<keyword evidence="3" id="KW-1185">Reference proteome</keyword>
<feature type="domain" description="DUF6602" evidence="1">
    <location>
        <begin position="39"/>
        <end position="140"/>
    </location>
</feature>
<sequence>MENYFGQHGWKEFNQNRETILSEFDKIIQQTKNRPVQIAHGLGVEAHIRKWLSEFLPKKYGVTSGYIIPNLYNDNIRLYHYDIIIFNQLEAPILWTEGNYDQSEQGKYRAIPAKHVVAVYEVKSRLTKLNVSNSIKKLNETESFKEQLNPLYSCGVIFIDLKEKDNNDESIIKELMKGKDVFGFTGGMVLRYENDYSAIGRISLLNGNPIKPGDKIHSKPIAKPIDDLSIYSTEDGEIITSEFGAGVKLLQTPENTTAVTKCYGTMYGENSKSIYLYWSRSYFADFHIDLLSTLEGIALNDKNRTVFGQIFDILKIKKASLQNSKPEKGKPFLEVKLREDLNKIDYNSSKPLLKFVISIKNTGNVSVIYTGNSFKTKSELPAGETSEHSISFEMDFTSDIKNLKEHLRNEKIEIPVRIVYYPINNKEFCSVEKVIKITEKNIEFL</sequence>
<dbReference type="RefSeq" id="WP_091312196.1">
    <property type="nucleotide sequence ID" value="NZ_CBCSJU010000004.1"/>
</dbReference>
<evidence type="ECO:0000313" key="3">
    <source>
        <dbReference type="Proteomes" id="UP000199702"/>
    </source>
</evidence>
<dbReference type="InterPro" id="IPR046537">
    <property type="entry name" value="DUF6602"/>
</dbReference>
<evidence type="ECO:0000259" key="1">
    <source>
        <dbReference type="Pfam" id="PF20247"/>
    </source>
</evidence>
<reference evidence="3" key="1">
    <citation type="submission" date="2016-10" db="EMBL/GenBank/DDBJ databases">
        <authorList>
            <person name="Varghese N."/>
            <person name="Submissions S."/>
        </authorList>
    </citation>
    <scope>NUCLEOTIDE SEQUENCE [LARGE SCALE GENOMIC DNA]</scope>
    <source>
        <strain evidence="3">DSM 17934</strain>
    </source>
</reference>
<dbReference type="EMBL" id="FNYA01000004">
    <property type="protein sequence ID" value="SEI91520.1"/>
    <property type="molecule type" value="Genomic_DNA"/>
</dbReference>
<dbReference type="OrthoDB" id="1274652at2"/>
<organism evidence="2 3">
    <name type="scientific">Flavobacterium terrigena</name>
    <dbReference type="NCBI Taxonomy" id="402734"/>
    <lineage>
        <taxon>Bacteria</taxon>
        <taxon>Pseudomonadati</taxon>
        <taxon>Bacteroidota</taxon>
        <taxon>Flavobacteriia</taxon>
        <taxon>Flavobacteriales</taxon>
        <taxon>Flavobacteriaceae</taxon>
        <taxon>Flavobacterium</taxon>
    </lineage>
</organism>
<name>A0A1H6UT88_9FLAO</name>
<proteinExistence type="predicted"/>
<dbReference type="Pfam" id="PF20247">
    <property type="entry name" value="DUF6602"/>
    <property type="match status" value="1"/>
</dbReference>
<dbReference type="AlphaFoldDB" id="A0A1H6UT88"/>
<dbReference type="Proteomes" id="UP000199702">
    <property type="component" value="Unassembled WGS sequence"/>
</dbReference>
<protein>
    <recommendedName>
        <fullName evidence="1">DUF6602 domain-containing protein</fullName>
    </recommendedName>
</protein>
<evidence type="ECO:0000313" key="2">
    <source>
        <dbReference type="EMBL" id="SEI91520.1"/>
    </source>
</evidence>
<dbReference type="STRING" id="402734.SAMN05660918_1907"/>
<accession>A0A1H6UT88</accession>
<gene>
    <name evidence="2" type="ORF">SAMN05660918_1907</name>
</gene>